<dbReference type="GO" id="GO:0006397">
    <property type="term" value="P:mRNA processing"/>
    <property type="evidence" value="ECO:0007669"/>
    <property type="project" value="UniProtKB-KW"/>
</dbReference>
<dbReference type="FunFam" id="3.30.70.330:FF:000879">
    <property type="entry name" value="Splicing factor U2af large subunit A"/>
    <property type="match status" value="1"/>
</dbReference>
<gene>
    <name evidence="7" type="ORF">SHERM_17000</name>
</gene>
<feature type="region of interest" description="Disordered" evidence="5">
    <location>
        <begin position="1"/>
        <end position="35"/>
    </location>
</feature>
<keyword evidence="2 4" id="KW-0694">RNA-binding</keyword>
<dbReference type="OrthoDB" id="10266058at2759"/>
<feature type="compositionally biased region" description="Basic and acidic residues" evidence="5">
    <location>
        <begin position="64"/>
        <end position="82"/>
    </location>
</feature>
<keyword evidence="8" id="KW-1185">Reference proteome</keyword>
<feature type="compositionally biased region" description="Basic and acidic residues" evidence="5">
    <location>
        <begin position="815"/>
        <end position="826"/>
    </location>
</feature>
<feature type="region of interest" description="Disordered" evidence="5">
    <location>
        <begin position="48"/>
        <end position="405"/>
    </location>
</feature>
<dbReference type="Proteomes" id="UP001153555">
    <property type="component" value="Unassembled WGS sequence"/>
</dbReference>
<dbReference type="InterPro" id="IPR035979">
    <property type="entry name" value="RBD_domain_sf"/>
</dbReference>
<feature type="domain" description="RRM" evidence="6">
    <location>
        <begin position="478"/>
        <end position="561"/>
    </location>
</feature>
<accession>A0A9N7MWR5</accession>
<dbReference type="GO" id="GO:0008380">
    <property type="term" value="P:RNA splicing"/>
    <property type="evidence" value="ECO:0007669"/>
    <property type="project" value="UniProtKB-KW"/>
</dbReference>
<dbReference type="SUPFAM" id="SSF54928">
    <property type="entry name" value="RNA-binding domain, RBD"/>
    <property type="match status" value="1"/>
</dbReference>
<evidence type="ECO:0000256" key="4">
    <source>
        <dbReference type="PROSITE-ProRule" id="PRU00176"/>
    </source>
</evidence>
<proteinExistence type="predicted"/>
<evidence type="ECO:0000256" key="1">
    <source>
        <dbReference type="ARBA" id="ARBA00022664"/>
    </source>
</evidence>
<dbReference type="GO" id="GO:0003723">
    <property type="term" value="F:RNA binding"/>
    <property type="evidence" value="ECO:0007669"/>
    <property type="project" value="UniProtKB-UniRule"/>
</dbReference>
<dbReference type="Gene3D" id="3.30.70.330">
    <property type="match status" value="3"/>
</dbReference>
<feature type="compositionally biased region" description="Basic residues" evidence="5">
    <location>
        <begin position="292"/>
        <end position="323"/>
    </location>
</feature>
<feature type="compositionally biased region" description="Basic and acidic residues" evidence="5">
    <location>
        <begin position="324"/>
        <end position="351"/>
    </location>
</feature>
<feature type="region of interest" description="Disordered" evidence="5">
    <location>
        <begin position="791"/>
        <end position="861"/>
    </location>
</feature>
<evidence type="ECO:0000256" key="2">
    <source>
        <dbReference type="ARBA" id="ARBA00022884"/>
    </source>
</evidence>
<evidence type="ECO:0000313" key="8">
    <source>
        <dbReference type="Proteomes" id="UP001153555"/>
    </source>
</evidence>
<dbReference type="InterPro" id="IPR012677">
    <property type="entry name" value="Nucleotide-bd_a/b_plait_sf"/>
</dbReference>
<dbReference type="EMBL" id="CACSLK010015970">
    <property type="protein sequence ID" value="CAA0817423.1"/>
    <property type="molecule type" value="Genomic_DNA"/>
</dbReference>
<feature type="compositionally biased region" description="Basic and acidic residues" evidence="5">
    <location>
        <begin position="271"/>
        <end position="291"/>
    </location>
</feature>
<dbReference type="PROSITE" id="PS50102">
    <property type="entry name" value="RRM"/>
    <property type="match status" value="2"/>
</dbReference>
<feature type="compositionally biased region" description="Basic and acidic residues" evidence="5">
    <location>
        <begin position="194"/>
        <end position="203"/>
    </location>
</feature>
<dbReference type="SMART" id="SM00360">
    <property type="entry name" value="RRM"/>
    <property type="match status" value="2"/>
</dbReference>
<dbReference type="Pfam" id="PF00076">
    <property type="entry name" value="RRM_1"/>
    <property type="match status" value="1"/>
</dbReference>
<evidence type="ECO:0000256" key="5">
    <source>
        <dbReference type="SAM" id="MobiDB-lite"/>
    </source>
</evidence>
<comment type="caution">
    <text evidence="7">The sequence shown here is derived from an EMBL/GenBank/DDBJ whole genome shotgun (WGS) entry which is preliminary data.</text>
</comment>
<feature type="compositionally biased region" description="Basic and acidic residues" evidence="5">
    <location>
        <begin position="173"/>
        <end position="186"/>
    </location>
</feature>
<evidence type="ECO:0000259" key="6">
    <source>
        <dbReference type="PROSITE" id="PS50102"/>
    </source>
</evidence>
<keyword evidence="1" id="KW-0507">mRNA processing</keyword>
<feature type="compositionally biased region" description="Basic and acidic residues" evidence="5">
    <location>
        <begin position="221"/>
        <end position="230"/>
    </location>
</feature>
<feature type="compositionally biased region" description="Polar residues" evidence="5">
    <location>
        <begin position="355"/>
        <end position="368"/>
    </location>
</feature>
<dbReference type="AlphaFoldDB" id="A0A9N7MWR5"/>
<dbReference type="InterPro" id="IPR000504">
    <property type="entry name" value="RRM_dom"/>
</dbReference>
<feature type="compositionally biased region" description="Basic and acidic residues" evidence="5">
    <location>
        <begin position="244"/>
        <end position="264"/>
    </location>
</feature>
<protein>
    <submittedName>
        <fullName evidence="7">RNA-binding (RRM/RBD/RNP motifs) family protein</fullName>
    </submittedName>
</protein>
<evidence type="ECO:0000256" key="3">
    <source>
        <dbReference type="ARBA" id="ARBA00023187"/>
    </source>
</evidence>
<organism evidence="7 8">
    <name type="scientific">Striga hermonthica</name>
    <name type="common">Purple witchweed</name>
    <name type="synonym">Buchnera hermonthica</name>
    <dbReference type="NCBI Taxonomy" id="68872"/>
    <lineage>
        <taxon>Eukaryota</taxon>
        <taxon>Viridiplantae</taxon>
        <taxon>Streptophyta</taxon>
        <taxon>Embryophyta</taxon>
        <taxon>Tracheophyta</taxon>
        <taxon>Spermatophyta</taxon>
        <taxon>Magnoliopsida</taxon>
        <taxon>eudicotyledons</taxon>
        <taxon>Gunneridae</taxon>
        <taxon>Pentapetalae</taxon>
        <taxon>asterids</taxon>
        <taxon>lamiids</taxon>
        <taxon>Lamiales</taxon>
        <taxon>Orobanchaceae</taxon>
        <taxon>Buchnereae</taxon>
        <taxon>Striga</taxon>
    </lineage>
</organism>
<sequence length="1017" mass="114630">MTRSHLRKEKSQSGYQVADDDHLEGTSARTRPLSYDDVMLIRNNKRGAAKVVASDPEDANIASGHDDHKKNCDIKEHHRETNEDSEPMVVRHTSNDSQKVRSQRKRDSNASMKSGKFVQDNDEGYRSRTFRLKSVWEKVDDSKRENEEENERGHQDNRRRDGPVGVDSHYGSNKRETRDSYKKDATSIRGRVRSKVDRQHLLDNENQVNRKRKTEQLMSGESEKEYKRWNEQGVIQTERLLTNRGREKAEKETRHRHHNEEDKTKSRHTSKRDVLERKDPELPRASIEESRAKRRRSRSRERVKDRGRRSRSHSPKTHKHTSKDKREHGELSSHSSKDRSGRERSDIDKKLIPTCGSNSLNRRNTEPSSGLGGYSPRKRKTDAAGRTPSPTRRSPERRTAGWDLQPAQKDTFVASSALPNLQLLPPSQNVALNVMNFQSVIPMAPTFVRPTVVSHQNMSSQMHAIEAVQLTQATRPMRRLYVENIPSSASEKDLIDIINKYLLTSGVNYVRGTQPCISCIIHKEKSQALLEFLTPEDATSALSLDGVSFSGCNLKLRRPKDFASVTTGLSDKSVVAADWISNVVEDSPHKIFIGGISKLVSSKMLLEIARAFGPVKAFRFEFIADRNEPCAFLEYVDHSVTSKACAGLNGMKLGGRVVSAVFATPETNMENIGKLPFYGIPEHAKPLLEEPTAVLKLKNLLDLEGLSSLSESDLEDILEDIRLECSRFGTVKSINVAKPTKPTVCTMEAREVKNTSVSTELYNVEVASRSTRTEHTCKIIDRVGELDQSEPTVTRTGFENNKRTVSSDETIASNVEKDKVCKRPSPDENNSVKEPLSQEYSRSSNGDPADEEYDSPMEFKNEDKVAGCVSKIKTSMEIESLTEGDLQSEEEHDAKTRRSLSTIQHLALTKQPLPPSHFTCVLTANPCRGNLRPEVLRAAIAASFKAMRCHHRDPPTPQPRSKQPRPAFWQPPIFPDGEGKRRGSSTVSSVGQRSPRPLLRVNRHRGYLLASGVLDLF</sequence>
<reference evidence="7" key="1">
    <citation type="submission" date="2019-12" db="EMBL/GenBank/DDBJ databases">
        <authorList>
            <person name="Scholes J."/>
        </authorList>
    </citation>
    <scope>NUCLEOTIDE SEQUENCE</scope>
</reference>
<dbReference type="PANTHER" id="PTHR23139">
    <property type="entry name" value="RNA-BINDING PROTEIN"/>
    <property type="match status" value="1"/>
</dbReference>
<feature type="region of interest" description="Disordered" evidence="5">
    <location>
        <begin position="949"/>
        <end position="997"/>
    </location>
</feature>
<keyword evidence="3" id="KW-0508">mRNA splicing</keyword>
<evidence type="ECO:0000313" key="7">
    <source>
        <dbReference type="EMBL" id="CAA0817423.1"/>
    </source>
</evidence>
<feature type="compositionally biased region" description="Basic and acidic residues" evidence="5">
    <location>
        <begin position="134"/>
        <end position="162"/>
    </location>
</feature>
<feature type="domain" description="RRM" evidence="6">
    <location>
        <begin position="589"/>
        <end position="665"/>
    </location>
</feature>
<name>A0A9N7MWR5_STRHE</name>